<comment type="caution">
    <text evidence="2">The sequence shown here is derived from an EMBL/GenBank/DDBJ whole genome shotgun (WGS) entry which is preliminary data.</text>
</comment>
<protein>
    <submittedName>
        <fullName evidence="2">Uncharacterized protein</fullName>
    </submittedName>
</protein>
<name>A0A069PMU2_9BURK</name>
<dbReference type="EMBL" id="JFHC01000023">
    <property type="protein sequence ID" value="KDR41762.1"/>
    <property type="molecule type" value="Genomic_DNA"/>
</dbReference>
<dbReference type="Proteomes" id="UP000027466">
    <property type="component" value="Unassembled WGS sequence"/>
</dbReference>
<evidence type="ECO:0000313" key="3">
    <source>
        <dbReference type="Proteomes" id="UP000027466"/>
    </source>
</evidence>
<evidence type="ECO:0000313" key="2">
    <source>
        <dbReference type="EMBL" id="KDR41762.1"/>
    </source>
</evidence>
<keyword evidence="3" id="KW-1185">Reference proteome</keyword>
<feature type="region of interest" description="Disordered" evidence="1">
    <location>
        <begin position="1"/>
        <end position="24"/>
    </location>
</feature>
<proteinExistence type="predicted"/>
<organism evidence="2 3">
    <name type="scientific">Caballeronia glathei</name>
    <dbReference type="NCBI Taxonomy" id="60547"/>
    <lineage>
        <taxon>Bacteria</taxon>
        <taxon>Pseudomonadati</taxon>
        <taxon>Pseudomonadota</taxon>
        <taxon>Betaproteobacteria</taxon>
        <taxon>Burkholderiales</taxon>
        <taxon>Burkholderiaceae</taxon>
        <taxon>Caballeronia</taxon>
    </lineage>
</organism>
<gene>
    <name evidence="2" type="ORF">BG61_14785</name>
</gene>
<reference evidence="2 3" key="1">
    <citation type="submission" date="2014-03" db="EMBL/GenBank/DDBJ databases">
        <title>Draft Genome Sequences of Four Burkholderia Strains.</title>
        <authorList>
            <person name="Liu X.Y."/>
            <person name="Li C.X."/>
            <person name="Xu J.H."/>
        </authorList>
    </citation>
    <scope>NUCLEOTIDE SEQUENCE [LARGE SCALE GENOMIC DNA]</scope>
    <source>
        <strain evidence="2 3">DSM 50014</strain>
    </source>
</reference>
<evidence type="ECO:0000256" key="1">
    <source>
        <dbReference type="SAM" id="MobiDB-lite"/>
    </source>
</evidence>
<sequence>MDTGFQHLTHGNCHENSPRGLGLKPTAASSALPRLIWLIRDRTPDTLGAPACESSLVRALLRATLAAREING</sequence>
<accession>A0A069PMU2</accession>
<dbReference type="AlphaFoldDB" id="A0A069PMU2"/>